<reference evidence="1" key="1">
    <citation type="journal article" date="2014" name="Front. Microbiol.">
        <title>High frequency of phylogenetically diverse reductive dehalogenase-homologous genes in deep subseafloor sedimentary metagenomes.</title>
        <authorList>
            <person name="Kawai M."/>
            <person name="Futagami T."/>
            <person name="Toyoda A."/>
            <person name="Takaki Y."/>
            <person name="Nishi S."/>
            <person name="Hori S."/>
            <person name="Arai W."/>
            <person name="Tsubouchi T."/>
            <person name="Morono Y."/>
            <person name="Uchiyama I."/>
            <person name="Ito T."/>
            <person name="Fujiyama A."/>
            <person name="Inagaki F."/>
            <person name="Takami H."/>
        </authorList>
    </citation>
    <scope>NUCLEOTIDE SEQUENCE</scope>
    <source>
        <strain evidence="1">Expedition CK06-06</strain>
    </source>
</reference>
<evidence type="ECO:0000313" key="1">
    <source>
        <dbReference type="EMBL" id="GAH16094.1"/>
    </source>
</evidence>
<sequence length="44" mass="4820">MTMILYSSSTVDVTKLAYEEAKPVQDKLDASIKTGKPTIGKRTC</sequence>
<comment type="caution">
    <text evidence="1">The sequence shown here is derived from an EMBL/GenBank/DDBJ whole genome shotgun (WGS) entry which is preliminary data.</text>
</comment>
<dbReference type="AlphaFoldDB" id="X1EG26"/>
<organism evidence="1">
    <name type="scientific">marine sediment metagenome</name>
    <dbReference type="NCBI Taxonomy" id="412755"/>
    <lineage>
        <taxon>unclassified sequences</taxon>
        <taxon>metagenomes</taxon>
        <taxon>ecological metagenomes</taxon>
    </lineage>
</organism>
<feature type="non-terminal residue" evidence="1">
    <location>
        <position position="44"/>
    </location>
</feature>
<dbReference type="EMBL" id="BART01031611">
    <property type="protein sequence ID" value="GAH16094.1"/>
    <property type="molecule type" value="Genomic_DNA"/>
</dbReference>
<name>X1EG26_9ZZZZ</name>
<proteinExistence type="predicted"/>
<protein>
    <submittedName>
        <fullName evidence="1">Uncharacterized protein</fullName>
    </submittedName>
</protein>
<gene>
    <name evidence="1" type="ORF">S01H4_54869</name>
</gene>
<accession>X1EG26</accession>